<dbReference type="Pfam" id="PF22124">
    <property type="entry name" value="Glyco_hydro_95_cat"/>
    <property type="match status" value="1"/>
</dbReference>
<evidence type="ECO:0000256" key="2">
    <source>
        <dbReference type="SAM" id="SignalP"/>
    </source>
</evidence>
<name>A0ABR4I876_9EURO</name>
<dbReference type="Pfam" id="PF00004">
    <property type="entry name" value="AAA"/>
    <property type="match status" value="1"/>
</dbReference>
<feature type="chain" id="PRO_5046106850" evidence="2">
    <location>
        <begin position="25"/>
        <end position="819"/>
    </location>
</feature>
<dbReference type="Gene3D" id="3.40.50.300">
    <property type="entry name" value="P-loop containing nucleotide triphosphate hydrolases"/>
    <property type="match status" value="1"/>
</dbReference>
<dbReference type="Pfam" id="PF23232">
    <property type="entry name" value="AAA_lid_13"/>
    <property type="match status" value="1"/>
</dbReference>
<proteinExistence type="predicted"/>
<dbReference type="PANTHER" id="PTHR46411:SF2">
    <property type="entry name" value="AAA+ ATPASE DOMAIN-CONTAINING PROTEIN"/>
    <property type="match status" value="1"/>
</dbReference>
<dbReference type="InterPro" id="IPR056599">
    <property type="entry name" value="AAA_lid_fung"/>
</dbReference>
<comment type="caution">
    <text evidence="4">The sequence shown here is derived from an EMBL/GenBank/DDBJ whole genome shotgun (WGS) entry which is preliminary data.</text>
</comment>
<organism evidence="4 5">
    <name type="scientific">Aspergillus pseudoustus</name>
    <dbReference type="NCBI Taxonomy" id="1810923"/>
    <lineage>
        <taxon>Eukaryota</taxon>
        <taxon>Fungi</taxon>
        <taxon>Dikarya</taxon>
        <taxon>Ascomycota</taxon>
        <taxon>Pezizomycotina</taxon>
        <taxon>Eurotiomycetes</taxon>
        <taxon>Eurotiomycetidae</taxon>
        <taxon>Eurotiales</taxon>
        <taxon>Aspergillaceae</taxon>
        <taxon>Aspergillus</taxon>
        <taxon>Aspergillus subgen. Nidulantes</taxon>
    </lineage>
</organism>
<evidence type="ECO:0000259" key="3">
    <source>
        <dbReference type="SMART" id="SM00382"/>
    </source>
</evidence>
<gene>
    <name evidence="4" type="ORF">BJY01DRAFT_256556</name>
</gene>
<dbReference type="InterPro" id="IPR003593">
    <property type="entry name" value="AAA+_ATPase"/>
</dbReference>
<evidence type="ECO:0000313" key="5">
    <source>
        <dbReference type="Proteomes" id="UP001610446"/>
    </source>
</evidence>
<reference evidence="4 5" key="1">
    <citation type="submission" date="2024-07" db="EMBL/GenBank/DDBJ databases">
        <title>Section-level genome sequencing and comparative genomics of Aspergillus sections Usti and Cavernicolus.</title>
        <authorList>
            <consortium name="Lawrence Berkeley National Laboratory"/>
            <person name="Nybo J.L."/>
            <person name="Vesth T.C."/>
            <person name="Theobald S."/>
            <person name="Frisvad J.C."/>
            <person name="Larsen T.O."/>
            <person name="Kjaerboelling I."/>
            <person name="Rothschild-Mancinelli K."/>
            <person name="Lyhne E.K."/>
            <person name="Kogle M.E."/>
            <person name="Barry K."/>
            <person name="Clum A."/>
            <person name="Na H."/>
            <person name="Ledsgaard L."/>
            <person name="Lin J."/>
            <person name="Lipzen A."/>
            <person name="Kuo A."/>
            <person name="Riley R."/>
            <person name="Mondo S."/>
            <person name="Labutti K."/>
            <person name="Haridas S."/>
            <person name="Pangalinan J."/>
            <person name="Salamov A.A."/>
            <person name="Simmons B.A."/>
            <person name="Magnuson J.K."/>
            <person name="Chen J."/>
            <person name="Drula E."/>
            <person name="Henrissat B."/>
            <person name="Wiebenga A."/>
            <person name="Lubbers R.J."/>
            <person name="Gomes A.C."/>
            <person name="Makela M.R."/>
            <person name="Stajich J."/>
            <person name="Grigoriev I.V."/>
            <person name="Mortensen U.H."/>
            <person name="De Vries R.P."/>
            <person name="Baker S.E."/>
            <person name="Andersen M.R."/>
        </authorList>
    </citation>
    <scope>NUCLEOTIDE SEQUENCE [LARGE SCALE GENOMIC DNA]</scope>
    <source>
        <strain evidence="4 5">CBS 123904</strain>
    </source>
</reference>
<dbReference type="Proteomes" id="UP001610446">
    <property type="component" value="Unassembled WGS sequence"/>
</dbReference>
<evidence type="ECO:0000313" key="4">
    <source>
        <dbReference type="EMBL" id="KAL2823953.1"/>
    </source>
</evidence>
<sequence length="819" mass="91270">MKYHQNSSLFAILVASLPTPATTAAAAAGALDPSRYLWYAEPAPPTDWENGALPIGNGRLAGTIYGGAPNEVITVNENTIWSGPLQDRTPEHALEALPVARDLLLAGNITEAGDFIKREMMHPIDSMRAYSYFGNFEVDFGHGDGKLDGFRRWLDTRKGDAGVEYVVDGVKYTREYVASFPAGVLAARFTASRKGALDLNATFSRAESVTGLQASVAGSTPWLRMSGSSGQPASEDPIIFTGQATFQAKGARVAASDGTLIITGATTVDVFLDVETSYRYPTQQQIDSEIQRKLKRAVKKGYDRIKQEALKDSSSLLERASINLGQSSNETRTLPTDQRILRARSGIEDDPELVTLTWNYGRHMLVAGYLPDETAVRKRLAERGRRYWDLGSNVSYRQFEGKHGSVRIVIDQQMRPLEQSPQDQADQFQKAPAANIKPQVLMTCPPDIAVYLLSELRWSTVDIDKIQDLVIDEHRKLDQVVIEGSYKHILLSLVPGQNATNKPHIDSGLMTNGKTVLLHGAPGSGKTFSVECLAETAEKPLLRLTHGKLGGSIQEMSKSLEESFQLSDRWGCIMLLDDVDVFLSKRSNDLTQNIMGTLFMQLSETHNGLLFLTTNRVGVFDEAFLSRISLKLHFTVFTRKQIMAVLKLSLARIEERLRSFGVRYDIKRMEIHDCVLNMFARDSAHGNIKPNGRGIVNLCETALILAQREAKENPPDEEDVMGSSVDLRLQGTHFLYSIKLSSGFEEYLNEVKRPAEGDEDNWRIPRAKAWQSKPGGYGPRRRAPNQDAGHEFPYRPSTAEEEDEFLFDQGYYPEQQEEW</sequence>
<dbReference type="InterPro" id="IPR054363">
    <property type="entry name" value="GH95_cat"/>
</dbReference>
<dbReference type="InterPro" id="IPR027417">
    <property type="entry name" value="P-loop_NTPase"/>
</dbReference>
<dbReference type="SMART" id="SM00382">
    <property type="entry name" value="AAA"/>
    <property type="match status" value="1"/>
</dbReference>
<protein>
    <submittedName>
        <fullName evidence="4">Glycosyl hydrolase family 65, N-terminal domain-containing protein</fullName>
    </submittedName>
</protein>
<dbReference type="InterPro" id="IPR003959">
    <property type="entry name" value="ATPase_AAA_core"/>
</dbReference>
<dbReference type="GO" id="GO:0016787">
    <property type="term" value="F:hydrolase activity"/>
    <property type="evidence" value="ECO:0007669"/>
    <property type="project" value="UniProtKB-KW"/>
</dbReference>
<evidence type="ECO:0000256" key="1">
    <source>
        <dbReference type="SAM" id="MobiDB-lite"/>
    </source>
</evidence>
<keyword evidence="2" id="KW-0732">Signal</keyword>
<feature type="region of interest" description="Disordered" evidence="1">
    <location>
        <begin position="755"/>
        <end position="819"/>
    </location>
</feature>
<dbReference type="Gene3D" id="2.70.98.50">
    <property type="entry name" value="putative glycoside hydrolase family protein from bacillus halodurans"/>
    <property type="match status" value="1"/>
</dbReference>
<keyword evidence="4" id="KW-0378">Hydrolase</keyword>
<dbReference type="SUPFAM" id="SSF52540">
    <property type="entry name" value="P-loop containing nucleoside triphosphate hydrolases"/>
    <property type="match status" value="1"/>
</dbReference>
<keyword evidence="5" id="KW-1185">Reference proteome</keyword>
<dbReference type="CDD" id="cd19481">
    <property type="entry name" value="RecA-like_protease"/>
    <property type="match status" value="1"/>
</dbReference>
<dbReference type="PANTHER" id="PTHR46411">
    <property type="entry name" value="FAMILY ATPASE, PUTATIVE-RELATED"/>
    <property type="match status" value="1"/>
</dbReference>
<feature type="domain" description="AAA+ ATPase" evidence="3">
    <location>
        <begin position="512"/>
        <end position="638"/>
    </location>
</feature>
<feature type="signal peptide" evidence="2">
    <location>
        <begin position="1"/>
        <end position="24"/>
    </location>
</feature>
<dbReference type="EMBL" id="JBFXLU010000600">
    <property type="protein sequence ID" value="KAL2823953.1"/>
    <property type="molecule type" value="Genomic_DNA"/>
</dbReference>
<dbReference type="Pfam" id="PF14498">
    <property type="entry name" value="Glyco_hyd_65N_2"/>
    <property type="match status" value="1"/>
</dbReference>
<accession>A0ABR4I876</accession>
<dbReference type="InterPro" id="IPR027414">
    <property type="entry name" value="GH95_N_dom"/>
</dbReference>